<evidence type="ECO:0000259" key="1">
    <source>
        <dbReference type="Pfam" id="PF01872"/>
    </source>
</evidence>
<dbReference type="PANTHER" id="PTHR38011:SF11">
    <property type="entry name" value="2,5-DIAMINO-6-RIBOSYLAMINO-4(3H)-PYRIMIDINONE 5'-PHOSPHATE REDUCTASE"/>
    <property type="match status" value="1"/>
</dbReference>
<gene>
    <name evidence="2" type="ORF">LMG23994_01050</name>
</gene>
<dbReference type="EMBL" id="CAJZAF010000004">
    <property type="protein sequence ID" value="CAG9166951.1"/>
    <property type="molecule type" value="Genomic_DNA"/>
</dbReference>
<dbReference type="InterPro" id="IPR002734">
    <property type="entry name" value="RibDG_C"/>
</dbReference>
<dbReference type="Proteomes" id="UP000701702">
    <property type="component" value="Unassembled WGS sequence"/>
</dbReference>
<comment type="caution">
    <text evidence="2">The sequence shown here is derived from an EMBL/GenBank/DDBJ whole genome shotgun (WGS) entry which is preliminary data.</text>
</comment>
<protein>
    <recommendedName>
        <fullName evidence="1">Bacterial bifunctional deaminase-reductase C-terminal domain-containing protein</fullName>
    </recommendedName>
</protein>
<dbReference type="Pfam" id="PF01872">
    <property type="entry name" value="RibD_C"/>
    <property type="match status" value="1"/>
</dbReference>
<reference evidence="2 3" key="1">
    <citation type="submission" date="2021-08" db="EMBL/GenBank/DDBJ databases">
        <authorList>
            <person name="Peeters C."/>
        </authorList>
    </citation>
    <scope>NUCLEOTIDE SEQUENCE [LARGE SCALE GENOMIC DNA]</scope>
    <source>
        <strain evidence="2 3">LMG 23994</strain>
    </source>
</reference>
<dbReference type="PANTHER" id="PTHR38011">
    <property type="entry name" value="DIHYDROFOLATE REDUCTASE FAMILY PROTEIN (AFU_ORTHOLOGUE AFUA_8G06820)"/>
    <property type="match status" value="1"/>
</dbReference>
<proteinExistence type="predicted"/>
<accession>A0ABN7Y3H6</accession>
<dbReference type="InterPro" id="IPR050765">
    <property type="entry name" value="Riboflavin_Biosynth_HTPR"/>
</dbReference>
<evidence type="ECO:0000313" key="3">
    <source>
        <dbReference type="Proteomes" id="UP000701702"/>
    </source>
</evidence>
<dbReference type="Gene3D" id="3.40.430.10">
    <property type="entry name" value="Dihydrofolate Reductase, subunit A"/>
    <property type="match status" value="1"/>
</dbReference>
<dbReference type="InterPro" id="IPR024072">
    <property type="entry name" value="DHFR-like_dom_sf"/>
</dbReference>
<dbReference type="SUPFAM" id="SSF53597">
    <property type="entry name" value="Dihydrofolate reductase-like"/>
    <property type="match status" value="1"/>
</dbReference>
<feature type="domain" description="Bacterial bifunctional deaminase-reductase C-terminal" evidence="1">
    <location>
        <begin position="27"/>
        <end position="191"/>
    </location>
</feature>
<evidence type="ECO:0000313" key="2">
    <source>
        <dbReference type="EMBL" id="CAG9166951.1"/>
    </source>
</evidence>
<sequence length="199" mass="21668">MAIAAEPAPAKFEFDRNERGQMVSGHVFIATSLDGYIARADGDIGWLLERDDPAEDHGYAEFIADKDMIVMGRGSFEKVLTMGPWAYDRPVLVLSRQLAGKPVPEPLQGKVRFSDCAPRDAMAELAAEGAHRVYVDGGQVVQSFLREGLITDLVVTTVPVLIGTGRPLFGALPRDVDLALESSRHFPSGLVQSKYRVLG</sequence>
<name>A0ABN7Y3H6_9BURK</name>
<keyword evidence="3" id="KW-1185">Reference proteome</keyword>
<organism evidence="2 3">
    <name type="scientific">Cupriavidus pinatubonensis</name>
    <dbReference type="NCBI Taxonomy" id="248026"/>
    <lineage>
        <taxon>Bacteria</taxon>
        <taxon>Pseudomonadati</taxon>
        <taxon>Pseudomonadota</taxon>
        <taxon>Betaproteobacteria</taxon>
        <taxon>Burkholderiales</taxon>
        <taxon>Burkholderiaceae</taxon>
        <taxon>Cupriavidus</taxon>
    </lineage>
</organism>